<keyword evidence="1" id="KW-0812">Transmembrane</keyword>
<protein>
    <submittedName>
        <fullName evidence="3">ATP synthase F0 subunit 8</fullName>
    </submittedName>
</protein>
<feature type="transmembrane region" description="Helical" evidence="1">
    <location>
        <begin position="6"/>
        <end position="28"/>
    </location>
</feature>
<dbReference type="Proteomes" id="UP000887564">
    <property type="component" value="Unplaced"/>
</dbReference>
<sequence>MLAKAPFGIIFQFMYVAEFIVLIIYFVLHTFHFGIQSVISSILGASDNDCSTS</sequence>
<dbReference type="AlphaFoldDB" id="A0A914R0P0"/>
<keyword evidence="1" id="KW-1133">Transmembrane helix</keyword>
<keyword evidence="1" id="KW-0472">Membrane</keyword>
<evidence type="ECO:0000313" key="3">
    <source>
        <dbReference type="WBParaSite" id="PEQ_0000002201-mRNA-1"/>
    </source>
</evidence>
<name>A0A914R0P0_PAREQ</name>
<dbReference type="WBParaSite" id="PEQ_0000002201-mRNA-1">
    <property type="protein sequence ID" value="PEQ_0000002201-mRNA-1"/>
    <property type="gene ID" value="PEQ_0000002201"/>
</dbReference>
<reference evidence="3" key="1">
    <citation type="submission" date="2022-11" db="UniProtKB">
        <authorList>
            <consortium name="WormBaseParasite"/>
        </authorList>
    </citation>
    <scope>IDENTIFICATION</scope>
</reference>
<keyword evidence="2" id="KW-1185">Reference proteome</keyword>
<evidence type="ECO:0000256" key="1">
    <source>
        <dbReference type="SAM" id="Phobius"/>
    </source>
</evidence>
<organism evidence="2 3">
    <name type="scientific">Parascaris equorum</name>
    <name type="common">Equine roundworm</name>
    <dbReference type="NCBI Taxonomy" id="6256"/>
    <lineage>
        <taxon>Eukaryota</taxon>
        <taxon>Metazoa</taxon>
        <taxon>Ecdysozoa</taxon>
        <taxon>Nematoda</taxon>
        <taxon>Chromadorea</taxon>
        <taxon>Rhabditida</taxon>
        <taxon>Spirurina</taxon>
        <taxon>Ascaridomorpha</taxon>
        <taxon>Ascaridoidea</taxon>
        <taxon>Ascarididae</taxon>
        <taxon>Parascaris</taxon>
    </lineage>
</organism>
<accession>A0A914R0P0</accession>
<evidence type="ECO:0000313" key="2">
    <source>
        <dbReference type="Proteomes" id="UP000887564"/>
    </source>
</evidence>
<proteinExistence type="predicted"/>